<dbReference type="RefSeq" id="WP_037286908.1">
    <property type="nucleotide sequence ID" value="NZ_JEOB01000002.1"/>
</dbReference>
<sequence>MKTNKKGMTLVECIIAMAVFAIATTGFTMVATTCMKAQAKASRRMTATNNQTTNLEHFSSYSKVLDPEYCNVKPMSTGINKFKMTFDFGTVKVENDDIYGYRSVLDPSSPDGVFELSFFSAAEQVDLAEGEYWITLYNNSSSQHTWDINCAVPGDSQVFEFFNNEHDNSIQQALPRHIWAPNGGYMKFGFKQRTPGVGDLSSCLQITDVDANPPVTYHVGLSSDNLISEDKNYCAIYFDDGEFKSAKKFEEDHKDPDE</sequence>
<evidence type="ECO:0008006" key="4">
    <source>
        <dbReference type="Google" id="ProtNLM"/>
    </source>
</evidence>
<evidence type="ECO:0000313" key="3">
    <source>
        <dbReference type="Proteomes" id="UP000021369"/>
    </source>
</evidence>
<dbReference type="EMBL" id="JEOB01000002">
    <property type="protein sequence ID" value="EXM40231.1"/>
    <property type="molecule type" value="Genomic_DNA"/>
</dbReference>
<dbReference type="PATRIC" id="fig|1341156.4.peg.3364"/>
<protein>
    <recommendedName>
        <fullName evidence="4">N-terminal cleavage protein</fullName>
    </recommendedName>
</protein>
<gene>
    <name evidence="2" type="ORF">RASY3_08475</name>
    <name evidence="1" type="ORF">RASY3_18860</name>
</gene>
<dbReference type="Proteomes" id="UP000021369">
    <property type="component" value="Unassembled WGS sequence"/>
</dbReference>
<keyword evidence="3" id="KW-1185">Reference proteome</keyword>
<evidence type="ECO:0000313" key="1">
    <source>
        <dbReference type="EMBL" id="EXM38717.1"/>
    </source>
</evidence>
<name>A0A011VY56_RUMAL</name>
<reference evidence="2 3" key="1">
    <citation type="submission" date="2013-06" db="EMBL/GenBank/DDBJ databases">
        <title>Rumen cellulosomics: divergent fiber-degrading strategies revealed by comparative genome-wide analysis of six Ruminococcal strains.</title>
        <authorList>
            <person name="Dassa B."/>
            <person name="Borovok I."/>
            <person name="Lamed R."/>
            <person name="Flint H."/>
            <person name="Yeoman C.J."/>
            <person name="White B."/>
            <person name="Bayer E.A."/>
        </authorList>
    </citation>
    <scope>NUCLEOTIDE SEQUENCE [LARGE SCALE GENOMIC DNA]</scope>
    <source>
        <strain evidence="2 3">SY3</strain>
    </source>
</reference>
<dbReference type="AlphaFoldDB" id="A0A011VY56"/>
<comment type="caution">
    <text evidence="2">The sequence shown here is derived from an EMBL/GenBank/DDBJ whole genome shotgun (WGS) entry which is preliminary data.</text>
</comment>
<organism evidence="2 3">
    <name type="scientific">Ruminococcus albus SY3</name>
    <dbReference type="NCBI Taxonomy" id="1341156"/>
    <lineage>
        <taxon>Bacteria</taxon>
        <taxon>Bacillati</taxon>
        <taxon>Bacillota</taxon>
        <taxon>Clostridia</taxon>
        <taxon>Eubacteriales</taxon>
        <taxon>Oscillospiraceae</taxon>
        <taxon>Ruminococcus</taxon>
    </lineage>
</organism>
<dbReference type="NCBIfam" id="TIGR02532">
    <property type="entry name" value="IV_pilin_GFxxxE"/>
    <property type="match status" value="1"/>
</dbReference>
<dbReference type="EMBL" id="JEOB01000004">
    <property type="protein sequence ID" value="EXM38717.1"/>
    <property type="molecule type" value="Genomic_DNA"/>
</dbReference>
<evidence type="ECO:0000313" key="2">
    <source>
        <dbReference type="EMBL" id="EXM40231.1"/>
    </source>
</evidence>
<dbReference type="Pfam" id="PF07963">
    <property type="entry name" value="N_methyl"/>
    <property type="match status" value="1"/>
</dbReference>
<accession>A0A011VY56</accession>
<proteinExistence type="predicted"/>
<dbReference type="InterPro" id="IPR012902">
    <property type="entry name" value="N_methyl_site"/>
</dbReference>